<organism evidence="1 2">
    <name type="scientific">Trifolium medium</name>
    <dbReference type="NCBI Taxonomy" id="97028"/>
    <lineage>
        <taxon>Eukaryota</taxon>
        <taxon>Viridiplantae</taxon>
        <taxon>Streptophyta</taxon>
        <taxon>Embryophyta</taxon>
        <taxon>Tracheophyta</taxon>
        <taxon>Spermatophyta</taxon>
        <taxon>Magnoliopsida</taxon>
        <taxon>eudicotyledons</taxon>
        <taxon>Gunneridae</taxon>
        <taxon>Pentapetalae</taxon>
        <taxon>rosids</taxon>
        <taxon>fabids</taxon>
        <taxon>Fabales</taxon>
        <taxon>Fabaceae</taxon>
        <taxon>Papilionoideae</taxon>
        <taxon>50 kb inversion clade</taxon>
        <taxon>NPAAA clade</taxon>
        <taxon>Hologalegina</taxon>
        <taxon>IRL clade</taxon>
        <taxon>Trifolieae</taxon>
        <taxon>Trifolium</taxon>
    </lineage>
</organism>
<keyword evidence="1" id="KW-0436">Ligase</keyword>
<dbReference type="GO" id="GO:0016874">
    <property type="term" value="F:ligase activity"/>
    <property type="evidence" value="ECO:0007669"/>
    <property type="project" value="UniProtKB-KW"/>
</dbReference>
<sequence length="296" mass="33299">GLLTWPRRFRVADVTDFYLTDSRSKEEVGVAAYMKKLLNNSKLVVKNSCEASKADATVLNIVTAHGMMMREKAKLLHSRIPVDLNSDHNLGKAELLNEPVCCELFSLATALRLLGQCSFARARRNLLSIGSDNLKGLGEIFQKECPTDASLVSNFNESFKLYSDRVYDKFAHEINVLFSLVWKIVAWELVSAYALIEAAELNEMIGNVLENGENSKVDKNKKAGLGEGTSKILALIKERLQSEKKSDVDNSRLLETWVADFQSFLYFAKPGFNDFLLKIKDVVESRSRRSQLKIPK</sequence>
<feature type="non-terminal residue" evidence="1">
    <location>
        <position position="1"/>
    </location>
</feature>
<name>A0A392MHX5_9FABA</name>
<proteinExistence type="predicted"/>
<evidence type="ECO:0000313" key="1">
    <source>
        <dbReference type="EMBL" id="MCH87097.1"/>
    </source>
</evidence>
<gene>
    <name evidence="1" type="ORF">A2U01_0007962</name>
</gene>
<reference evidence="1 2" key="1">
    <citation type="journal article" date="2018" name="Front. Plant Sci.">
        <title>Red Clover (Trifolium pratense) and Zigzag Clover (T. medium) - A Picture of Genomic Similarities and Differences.</title>
        <authorList>
            <person name="Dluhosova J."/>
            <person name="Istvanek J."/>
            <person name="Nedelnik J."/>
            <person name="Repkova J."/>
        </authorList>
    </citation>
    <scope>NUCLEOTIDE SEQUENCE [LARGE SCALE GENOMIC DNA]</scope>
    <source>
        <strain evidence="2">cv. 10/8</strain>
        <tissue evidence="1">Leaf</tissue>
    </source>
</reference>
<protein>
    <submittedName>
        <fullName evidence="1">Histidine-tRNA ligase-like</fullName>
    </submittedName>
</protein>
<dbReference type="Proteomes" id="UP000265520">
    <property type="component" value="Unassembled WGS sequence"/>
</dbReference>
<comment type="caution">
    <text evidence="1">The sequence shown here is derived from an EMBL/GenBank/DDBJ whole genome shotgun (WGS) entry which is preliminary data.</text>
</comment>
<accession>A0A392MHX5</accession>
<dbReference type="AlphaFoldDB" id="A0A392MHX5"/>
<feature type="non-terminal residue" evidence="1">
    <location>
        <position position="296"/>
    </location>
</feature>
<dbReference type="EMBL" id="LXQA010011522">
    <property type="protein sequence ID" value="MCH87097.1"/>
    <property type="molecule type" value="Genomic_DNA"/>
</dbReference>
<keyword evidence="2" id="KW-1185">Reference proteome</keyword>
<evidence type="ECO:0000313" key="2">
    <source>
        <dbReference type="Proteomes" id="UP000265520"/>
    </source>
</evidence>